<dbReference type="OrthoDB" id="862563at2"/>
<dbReference type="Pfam" id="PF18962">
    <property type="entry name" value="Por_Secre_tail"/>
    <property type="match status" value="1"/>
</dbReference>
<evidence type="ECO:0000313" key="5">
    <source>
        <dbReference type="Proteomes" id="UP000199438"/>
    </source>
</evidence>
<evidence type="ECO:0000256" key="1">
    <source>
        <dbReference type="ARBA" id="ARBA00022729"/>
    </source>
</evidence>
<proteinExistence type="predicted"/>
<sequence length="114" mass="12677">MKQNYLYSLFLGLFLLVAAPATAQDADSRVAKKTTTETIEGLSLYPNPVSGDKIYITSTKNLEKEIEIYNVLGKAIKKTKLRGKELDISSLVAGIYIVKIKEQNEIATRKLVVK</sequence>
<feature type="signal peptide" evidence="2">
    <location>
        <begin position="1"/>
        <end position="23"/>
    </location>
</feature>
<dbReference type="InterPro" id="IPR026444">
    <property type="entry name" value="Secre_tail"/>
</dbReference>
<dbReference type="RefSeq" id="WP_092539516.1">
    <property type="nucleotide sequence ID" value="NZ_FOKV01000001.1"/>
</dbReference>
<gene>
    <name evidence="4" type="ORF">SAMN04487907_101181</name>
</gene>
<evidence type="ECO:0000259" key="3">
    <source>
        <dbReference type="Pfam" id="PF18962"/>
    </source>
</evidence>
<evidence type="ECO:0000313" key="4">
    <source>
        <dbReference type="EMBL" id="SFB70732.1"/>
    </source>
</evidence>
<keyword evidence="1 2" id="KW-0732">Signal</keyword>
<dbReference type="NCBIfam" id="TIGR04183">
    <property type="entry name" value="Por_Secre_tail"/>
    <property type="match status" value="1"/>
</dbReference>
<organism evidence="4 5">
    <name type="scientific">Zunongwangia mangrovi</name>
    <dbReference type="NCBI Taxonomy" id="1334022"/>
    <lineage>
        <taxon>Bacteria</taxon>
        <taxon>Pseudomonadati</taxon>
        <taxon>Bacteroidota</taxon>
        <taxon>Flavobacteriia</taxon>
        <taxon>Flavobacteriales</taxon>
        <taxon>Flavobacteriaceae</taxon>
        <taxon>Zunongwangia</taxon>
    </lineage>
</organism>
<dbReference type="AlphaFoldDB" id="A0A1I1D8M0"/>
<name>A0A1I1D8M0_9FLAO</name>
<dbReference type="STRING" id="1334022.SAMN04487907_101181"/>
<dbReference type="Proteomes" id="UP000199438">
    <property type="component" value="Unassembled WGS sequence"/>
</dbReference>
<accession>A0A1I1D8M0</accession>
<keyword evidence="5" id="KW-1185">Reference proteome</keyword>
<protein>
    <submittedName>
        <fullName evidence="4">Por secretion system C-terminal sorting domain-containing protein</fullName>
    </submittedName>
</protein>
<feature type="chain" id="PRO_5011526344" evidence="2">
    <location>
        <begin position="24"/>
        <end position="114"/>
    </location>
</feature>
<dbReference type="EMBL" id="FOKV01000001">
    <property type="protein sequence ID" value="SFB70732.1"/>
    <property type="molecule type" value="Genomic_DNA"/>
</dbReference>
<feature type="domain" description="Secretion system C-terminal sorting" evidence="3">
    <location>
        <begin position="44"/>
        <end position="113"/>
    </location>
</feature>
<evidence type="ECO:0000256" key="2">
    <source>
        <dbReference type="SAM" id="SignalP"/>
    </source>
</evidence>
<reference evidence="5" key="1">
    <citation type="submission" date="2016-10" db="EMBL/GenBank/DDBJ databases">
        <authorList>
            <person name="Varghese N."/>
            <person name="Submissions S."/>
        </authorList>
    </citation>
    <scope>NUCLEOTIDE SEQUENCE [LARGE SCALE GENOMIC DNA]</scope>
    <source>
        <strain evidence="5">DSM 24499</strain>
    </source>
</reference>